<dbReference type="SMART" id="SM00355">
    <property type="entry name" value="ZnF_C2H2"/>
    <property type="match status" value="2"/>
</dbReference>
<evidence type="ECO:0000256" key="1">
    <source>
        <dbReference type="ARBA" id="ARBA00004123"/>
    </source>
</evidence>
<dbReference type="GO" id="GO:0000978">
    <property type="term" value="F:RNA polymerase II cis-regulatory region sequence-specific DNA binding"/>
    <property type="evidence" value="ECO:0007669"/>
    <property type="project" value="InterPro"/>
</dbReference>
<keyword evidence="12" id="KW-1133">Transmembrane helix</keyword>
<dbReference type="PANTHER" id="PTHR40626">
    <property type="entry name" value="MIP31509P"/>
    <property type="match status" value="1"/>
</dbReference>
<dbReference type="InterPro" id="IPR001138">
    <property type="entry name" value="Zn2Cys6_DnaBD"/>
</dbReference>
<dbReference type="PROSITE" id="PS00028">
    <property type="entry name" value="ZINC_FINGER_C2H2_1"/>
    <property type="match status" value="1"/>
</dbReference>
<protein>
    <submittedName>
        <fullName evidence="15">C2H2 type zinc finger domain-containing protein</fullName>
    </submittedName>
</protein>
<keyword evidence="12" id="KW-0472">Membrane</keyword>
<dbReference type="Pfam" id="PF00172">
    <property type="entry name" value="Zn_clus"/>
    <property type="match status" value="1"/>
</dbReference>
<keyword evidence="7" id="KW-0238">DNA-binding</keyword>
<evidence type="ECO:0000256" key="8">
    <source>
        <dbReference type="ARBA" id="ARBA00023163"/>
    </source>
</evidence>
<dbReference type="InterPro" id="IPR051059">
    <property type="entry name" value="VerF-like"/>
</dbReference>
<dbReference type="Gene3D" id="3.30.160.60">
    <property type="entry name" value="Classic Zinc Finger"/>
    <property type="match status" value="1"/>
</dbReference>
<dbReference type="RefSeq" id="XP_001245499.2">
    <property type="nucleotide sequence ID" value="XM_001245498.2"/>
</dbReference>
<dbReference type="GO" id="GO:0000981">
    <property type="term" value="F:DNA-binding transcription factor activity, RNA polymerase II-specific"/>
    <property type="evidence" value="ECO:0007669"/>
    <property type="project" value="InterPro"/>
</dbReference>
<accession>J3KEJ4</accession>
<keyword evidence="4 10" id="KW-0863">Zinc-finger</keyword>
<dbReference type="AlphaFoldDB" id="J3KEJ4"/>
<keyword evidence="8" id="KW-0804">Transcription</keyword>
<dbReference type="InterPro" id="IPR036864">
    <property type="entry name" value="Zn2-C6_fun-type_DNA-bd_sf"/>
</dbReference>
<dbReference type="CDD" id="cd00067">
    <property type="entry name" value="GAL4"/>
    <property type="match status" value="1"/>
</dbReference>
<dbReference type="OrthoDB" id="654211at2759"/>
<evidence type="ECO:0000256" key="10">
    <source>
        <dbReference type="PROSITE-ProRule" id="PRU00042"/>
    </source>
</evidence>
<gene>
    <name evidence="15" type="ORF">CIMG_04940</name>
</gene>
<dbReference type="InterPro" id="IPR036236">
    <property type="entry name" value="Znf_C2H2_sf"/>
</dbReference>
<feature type="region of interest" description="Disordered" evidence="11">
    <location>
        <begin position="1"/>
        <end position="22"/>
    </location>
</feature>
<evidence type="ECO:0000256" key="4">
    <source>
        <dbReference type="ARBA" id="ARBA00022771"/>
    </source>
</evidence>
<dbReference type="PROSITE" id="PS50048">
    <property type="entry name" value="ZN2_CY6_FUNGAL_2"/>
    <property type="match status" value="1"/>
</dbReference>
<evidence type="ECO:0000259" key="13">
    <source>
        <dbReference type="PROSITE" id="PS50048"/>
    </source>
</evidence>
<dbReference type="PANTHER" id="PTHR40626:SF3">
    <property type="entry name" value="TRANSCRIPTION FACTOR WITH C2H2 AND ZN(2)-CYS(6) DNA BINDING DOMAIN (EUROFUNG)-RELATED"/>
    <property type="match status" value="1"/>
</dbReference>
<dbReference type="SUPFAM" id="SSF57667">
    <property type="entry name" value="beta-beta-alpha zinc fingers"/>
    <property type="match status" value="1"/>
</dbReference>
<feature type="domain" description="C2H2-type" evidence="14">
    <location>
        <begin position="53"/>
        <end position="80"/>
    </location>
</feature>
<organism evidence="15 16">
    <name type="scientific">Coccidioides immitis (strain RS)</name>
    <name type="common">Valley fever fungus</name>
    <dbReference type="NCBI Taxonomy" id="246410"/>
    <lineage>
        <taxon>Eukaryota</taxon>
        <taxon>Fungi</taxon>
        <taxon>Dikarya</taxon>
        <taxon>Ascomycota</taxon>
        <taxon>Pezizomycotina</taxon>
        <taxon>Eurotiomycetes</taxon>
        <taxon>Eurotiomycetidae</taxon>
        <taxon>Onygenales</taxon>
        <taxon>Onygenaceae</taxon>
        <taxon>Coccidioides</taxon>
    </lineage>
</organism>
<dbReference type="VEuPathDB" id="FungiDB:CIMG_04940"/>
<dbReference type="InterPro" id="IPR007219">
    <property type="entry name" value="XnlR_reg_dom"/>
</dbReference>
<evidence type="ECO:0000256" key="9">
    <source>
        <dbReference type="ARBA" id="ARBA00023242"/>
    </source>
</evidence>
<dbReference type="GO" id="GO:0008270">
    <property type="term" value="F:zinc ion binding"/>
    <property type="evidence" value="ECO:0007669"/>
    <property type="project" value="UniProtKB-KW"/>
</dbReference>
<dbReference type="SUPFAM" id="SSF57701">
    <property type="entry name" value="Zn2/Cys6 DNA-binding domain"/>
    <property type="match status" value="1"/>
</dbReference>
<dbReference type="InParanoid" id="J3KEJ4"/>
<dbReference type="GO" id="GO:0000785">
    <property type="term" value="C:chromatin"/>
    <property type="evidence" value="ECO:0007669"/>
    <property type="project" value="TreeGrafter"/>
</dbReference>
<dbReference type="PROSITE" id="PS50157">
    <property type="entry name" value="ZINC_FINGER_C2H2_2"/>
    <property type="match status" value="2"/>
</dbReference>
<proteinExistence type="predicted"/>
<feature type="transmembrane region" description="Helical" evidence="12">
    <location>
        <begin position="497"/>
        <end position="514"/>
    </location>
</feature>
<keyword evidence="5" id="KW-0862">Zinc</keyword>
<keyword evidence="3" id="KW-0677">Repeat</keyword>
<feature type="domain" description="C2H2-type" evidence="14">
    <location>
        <begin position="25"/>
        <end position="52"/>
    </location>
</feature>
<evidence type="ECO:0000259" key="14">
    <source>
        <dbReference type="PROSITE" id="PS50157"/>
    </source>
</evidence>
<keyword evidence="12" id="KW-0812">Transmembrane</keyword>
<evidence type="ECO:0000313" key="15">
    <source>
        <dbReference type="EMBL" id="EAS33916.3"/>
    </source>
</evidence>
<dbReference type="Pfam" id="PF04082">
    <property type="entry name" value="Fungal_trans"/>
    <property type="match status" value="1"/>
</dbReference>
<dbReference type="Proteomes" id="UP000001261">
    <property type="component" value="Unassembled WGS sequence"/>
</dbReference>
<feature type="domain" description="Zn(2)-C6 fungal-type" evidence="13">
    <location>
        <begin position="89"/>
        <end position="118"/>
    </location>
</feature>
<keyword evidence="16" id="KW-1185">Reference proteome</keyword>
<dbReference type="GeneID" id="4564786"/>
<dbReference type="SMART" id="SM00066">
    <property type="entry name" value="GAL4"/>
    <property type="match status" value="1"/>
</dbReference>
<dbReference type="InterPro" id="IPR013087">
    <property type="entry name" value="Znf_C2H2_type"/>
</dbReference>
<evidence type="ECO:0000256" key="7">
    <source>
        <dbReference type="ARBA" id="ARBA00023125"/>
    </source>
</evidence>
<evidence type="ECO:0000256" key="12">
    <source>
        <dbReference type="SAM" id="Phobius"/>
    </source>
</evidence>
<dbReference type="GO" id="GO:0005634">
    <property type="term" value="C:nucleus"/>
    <property type="evidence" value="ECO:0007669"/>
    <property type="project" value="UniProtKB-SubCell"/>
</dbReference>
<keyword evidence="2" id="KW-0479">Metal-binding</keyword>
<sequence>MAPARSEGSDLGSALTPAPPVPGQHQCPICFRSYKRREHLQRHSHTHTSDRPHRCPACGCSFQRADVLKRHWRTCDGRGSSKAVVRRRACDRCVRQKKACNSVQPCHNCARRGIPCQYSSGINAPKPSTDIPLQAIDIDKDMLATTDPLTSTIEAMLPPSFEVGQFDNVTMNAFESFFDPDLFDYASPSWQDFMHFTSDGQPARELTVSDGESSQIFHFLDNFTSKTGFIMSFDCGTLRQRQEVMSNIQCGVLAFEPQQGQLMNFESANNPEGVSSGWFNDPLALKTHQILLLIKEVVTVKPRNSSVTLYWSPALEQMCLQFFSPINLRKYLELYWAIWSPNVNFVHRPTFDPVSSKSILVASMAIIVDVTLLTKIKGACVSPDPVDNENARMWLNCVEEMVFADDDVNSFPVFPFDPAANRRKIQALQACYMVCLYQNWEGTDVTKRRIRRHRYSTVVSIVRDIGVATARHSNYSGKARHEFQWNDFVAKEELIRTFLWIFLLDTAFVIFNNFPPRMVIKEMKNHVAAPEACFQAVTADQCFEQIQMWMPAKSPFWRVSFRSAFETLCRGDLTADMRHILAALGPLNLFAIASAIHYLIFQYQNAFGGGELLQRIRDALGNWKDIWHIQANASPGTSPHSIVDSTNAQPEYMWKRVGFFRYSPDYWLLASLKVDRLSAADPCQPKSNAWTGQNDVELIGEDDDGLADPILNKYDETSMSQVNELISEFKKVQVH</sequence>
<evidence type="ECO:0000256" key="5">
    <source>
        <dbReference type="ARBA" id="ARBA00022833"/>
    </source>
</evidence>
<evidence type="ECO:0000313" key="16">
    <source>
        <dbReference type="Proteomes" id="UP000001261"/>
    </source>
</evidence>
<evidence type="ECO:0000256" key="6">
    <source>
        <dbReference type="ARBA" id="ARBA00023015"/>
    </source>
</evidence>
<evidence type="ECO:0000256" key="3">
    <source>
        <dbReference type="ARBA" id="ARBA00022737"/>
    </source>
</evidence>
<dbReference type="GO" id="GO:0006351">
    <property type="term" value="P:DNA-templated transcription"/>
    <property type="evidence" value="ECO:0007669"/>
    <property type="project" value="InterPro"/>
</dbReference>
<feature type="transmembrane region" description="Helical" evidence="12">
    <location>
        <begin position="580"/>
        <end position="601"/>
    </location>
</feature>
<keyword evidence="6" id="KW-0805">Transcription regulation</keyword>
<keyword evidence="9" id="KW-0539">Nucleus</keyword>
<reference evidence="16" key="1">
    <citation type="journal article" date="2009" name="Genome Res.">
        <title>Comparative genomic analyses of the human fungal pathogens Coccidioides and their relatives.</title>
        <authorList>
            <person name="Sharpton T.J."/>
            <person name="Stajich J.E."/>
            <person name="Rounsley S.D."/>
            <person name="Gardner M.J."/>
            <person name="Wortman J.R."/>
            <person name="Jordar V.S."/>
            <person name="Maiti R."/>
            <person name="Kodira C.D."/>
            <person name="Neafsey D.E."/>
            <person name="Zeng Q."/>
            <person name="Hung C.-Y."/>
            <person name="McMahan C."/>
            <person name="Muszewska A."/>
            <person name="Grynberg M."/>
            <person name="Mandel M.A."/>
            <person name="Kellner E.M."/>
            <person name="Barker B.M."/>
            <person name="Galgiani J.N."/>
            <person name="Orbach M.J."/>
            <person name="Kirkland T.N."/>
            <person name="Cole G.T."/>
            <person name="Henn M.R."/>
            <person name="Birren B.W."/>
            <person name="Taylor J.W."/>
        </authorList>
    </citation>
    <scope>NUCLEOTIDE SEQUENCE [LARGE SCALE GENOMIC DNA]</scope>
    <source>
        <strain evidence="16">RS</strain>
    </source>
</reference>
<evidence type="ECO:0000256" key="2">
    <source>
        <dbReference type="ARBA" id="ARBA00022723"/>
    </source>
</evidence>
<reference evidence="16" key="2">
    <citation type="journal article" date="2010" name="Genome Res.">
        <title>Population genomic sequencing of Coccidioides fungi reveals recent hybridization and transposon control.</title>
        <authorList>
            <person name="Neafsey D.E."/>
            <person name="Barker B.M."/>
            <person name="Sharpton T.J."/>
            <person name="Stajich J.E."/>
            <person name="Park D.J."/>
            <person name="Whiston E."/>
            <person name="Hung C.-Y."/>
            <person name="McMahan C."/>
            <person name="White J."/>
            <person name="Sykes S."/>
            <person name="Heiman D."/>
            <person name="Young S."/>
            <person name="Zeng Q."/>
            <person name="Abouelleil A."/>
            <person name="Aftuck L."/>
            <person name="Bessette D."/>
            <person name="Brown A."/>
            <person name="FitzGerald M."/>
            <person name="Lui A."/>
            <person name="Macdonald J.P."/>
            <person name="Priest M."/>
            <person name="Orbach M.J."/>
            <person name="Galgiani J.N."/>
            <person name="Kirkland T.N."/>
            <person name="Cole G.T."/>
            <person name="Birren B.W."/>
            <person name="Henn M.R."/>
            <person name="Taylor J.W."/>
            <person name="Rounsley S.D."/>
        </authorList>
    </citation>
    <scope>GENOME REANNOTATION</scope>
    <source>
        <strain evidence="16">RS</strain>
    </source>
</reference>
<name>J3KEJ4_COCIM</name>
<dbReference type="EMBL" id="GG704914">
    <property type="protein sequence ID" value="EAS33916.3"/>
    <property type="molecule type" value="Genomic_DNA"/>
</dbReference>
<dbReference type="Gene3D" id="4.10.240.10">
    <property type="entry name" value="Zn(2)-C6 fungal-type DNA-binding domain"/>
    <property type="match status" value="1"/>
</dbReference>
<evidence type="ECO:0000256" key="11">
    <source>
        <dbReference type="SAM" id="MobiDB-lite"/>
    </source>
</evidence>
<dbReference type="OMA" id="YMVCLYQ"/>
<dbReference type="KEGG" id="cim:CIMG_04940"/>
<comment type="subcellular location">
    <subcellularLocation>
        <location evidence="1">Nucleus</location>
    </subcellularLocation>
</comment>